<feature type="compositionally biased region" description="Polar residues" evidence="1">
    <location>
        <begin position="98"/>
        <end position="119"/>
    </location>
</feature>
<evidence type="ECO:0000256" key="1">
    <source>
        <dbReference type="SAM" id="MobiDB-lite"/>
    </source>
</evidence>
<feature type="compositionally biased region" description="Pro residues" evidence="1">
    <location>
        <begin position="40"/>
        <end position="52"/>
    </location>
</feature>
<comment type="caution">
    <text evidence="2">The sequence shown here is derived from an EMBL/GenBank/DDBJ whole genome shotgun (WGS) entry which is preliminary data.</text>
</comment>
<evidence type="ECO:0000313" key="2">
    <source>
        <dbReference type="EMBL" id="KAG7599409.1"/>
    </source>
</evidence>
<dbReference type="AlphaFoldDB" id="A0A8T2CIU8"/>
<reference evidence="2 3" key="1">
    <citation type="submission" date="2020-12" db="EMBL/GenBank/DDBJ databases">
        <title>Concerted genomic and epigenomic changes stabilize Arabidopsis allopolyploids.</title>
        <authorList>
            <person name="Chen Z."/>
        </authorList>
    </citation>
    <scope>NUCLEOTIDE SEQUENCE [LARGE SCALE GENOMIC DNA]</scope>
    <source>
        <strain evidence="2">As9502</strain>
        <tissue evidence="2">Leaf</tissue>
    </source>
</reference>
<keyword evidence="3" id="KW-1185">Reference proteome</keyword>
<name>A0A8T2CIU8_ARASU</name>
<organism evidence="2 3">
    <name type="scientific">Arabidopsis suecica</name>
    <name type="common">Swedish thale-cress</name>
    <name type="synonym">Cardaminopsis suecica</name>
    <dbReference type="NCBI Taxonomy" id="45249"/>
    <lineage>
        <taxon>Eukaryota</taxon>
        <taxon>Viridiplantae</taxon>
        <taxon>Streptophyta</taxon>
        <taxon>Embryophyta</taxon>
        <taxon>Tracheophyta</taxon>
        <taxon>Spermatophyta</taxon>
        <taxon>Magnoliopsida</taxon>
        <taxon>eudicotyledons</taxon>
        <taxon>Gunneridae</taxon>
        <taxon>Pentapetalae</taxon>
        <taxon>rosids</taxon>
        <taxon>malvids</taxon>
        <taxon>Brassicales</taxon>
        <taxon>Brassicaceae</taxon>
        <taxon>Camelineae</taxon>
        <taxon>Arabidopsis</taxon>
    </lineage>
</organism>
<dbReference type="Proteomes" id="UP000694251">
    <property type="component" value="Chromosome 6"/>
</dbReference>
<feature type="compositionally biased region" description="Basic residues" evidence="1">
    <location>
        <begin position="1"/>
        <end position="10"/>
    </location>
</feature>
<evidence type="ECO:0000313" key="3">
    <source>
        <dbReference type="Proteomes" id="UP000694251"/>
    </source>
</evidence>
<accession>A0A8T2CIU8</accession>
<feature type="region of interest" description="Disordered" evidence="1">
    <location>
        <begin position="1"/>
        <end position="119"/>
    </location>
</feature>
<feature type="compositionally biased region" description="Pro residues" evidence="1">
    <location>
        <begin position="78"/>
        <end position="96"/>
    </location>
</feature>
<proteinExistence type="predicted"/>
<gene>
    <name evidence="2" type="ORF">ISN44_As06g035920</name>
</gene>
<sequence length="204" mass="22721">MTGRGQRRRNVPNASQRAPGTSIAPKRPTTLPPQYDFTPPAVPDPRVQPPVQQPRIVPQHSTSAVHRQASEEVRQPTPQQPTPHQPQPEYEAPPSPHSHLNSDGPNVGHSQPYSSQGNNFMEFSPMLPELEEETLQALNALLKLPDRDQFTTVLSPTPRENTTWFTLDVKSRLVRKITKAGLVCRVRDKKDTSSSSRKPTLGIP</sequence>
<dbReference type="EMBL" id="JAEFBJ010000006">
    <property type="protein sequence ID" value="KAG7599409.1"/>
    <property type="molecule type" value="Genomic_DNA"/>
</dbReference>
<protein>
    <submittedName>
        <fullName evidence="2">Uncharacterized protein</fullName>
    </submittedName>
</protein>